<comment type="cofactor">
    <cofactor evidence="1 21 22">
        <name>FAD</name>
        <dbReference type="ChEBI" id="CHEBI:57692"/>
    </cofactor>
</comment>
<dbReference type="AlphaFoldDB" id="A0A210Q7A8"/>
<keyword evidence="10" id="KW-0809">Transit peptide</keyword>
<evidence type="ECO:0000313" key="27">
    <source>
        <dbReference type="Proteomes" id="UP000242188"/>
    </source>
</evidence>
<feature type="domain" description="Acyl-CoA dehydrogenase/oxidase N-terminal" evidence="25">
    <location>
        <begin position="42"/>
        <end position="155"/>
    </location>
</feature>
<name>A0A210Q7A8_MIZYE</name>
<dbReference type="UniPathway" id="UPA00363">
    <property type="reaction ID" value="UER00860"/>
</dbReference>
<evidence type="ECO:0000259" key="24">
    <source>
        <dbReference type="Pfam" id="PF02770"/>
    </source>
</evidence>
<evidence type="ECO:0000256" key="10">
    <source>
        <dbReference type="ARBA" id="ARBA00022946"/>
    </source>
</evidence>
<evidence type="ECO:0000256" key="14">
    <source>
        <dbReference type="ARBA" id="ARBA00045583"/>
    </source>
</evidence>
<dbReference type="GO" id="GO:0008470">
    <property type="term" value="F:3-methylbutanoyl-CoA dehydrogenase activity"/>
    <property type="evidence" value="ECO:0007669"/>
    <property type="project" value="UniProtKB-EC"/>
</dbReference>
<evidence type="ECO:0000256" key="21">
    <source>
        <dbReference type="PIRSR" id="PIRSR634183-3"/>
    </source>
</evidence>
<feature type="binding site" evidence="21">
    <location>
        <begin position="193"/>
        <end position="195"/>
    </location>
    <ligand>
        <name>FAD</name>
        <dbReference type="ChEBI" id="CHEBI:57692"/>
    </ligand>
</feature>
<dbReference type="InterPro" id="IPR006091">
    <property type="entry name" value="Acyl-CoA_Oxase/DH_mid-dom"/>
</dbReference>
<dbReference type="InterPro" id="IPR013786">
    <property type="entry name" value="AcylCoA_DH/ox_N"/>
</dbReference>
<dbReference type="EMBL" id="NEDP02004714">
    <property type="protein sequence ID" value="OWF44627.1"/>
    <property type="molecule type" value="Genomic_DNA"/>
</dbReference>
<comment type="catalytic activity">
    <reaction evidence="18">
        <text>3-methylbutanoyl-CoA + oxidized [electron-transfer flavoprotein] + H(+) = 3-methylbut-2-enoyl-CoA + reduced [electron-transfer flavoprotein]</text>
        <dbReference type="Rhea" id="RHEA:12276"/>
        <dbReference type="Rhea" id="RHEA-COMP:10685"/>
        <dbReference type="Rhea" id="RHEA-COMP:10686"/>
        <dbReference type="ChEBI" id="CHEBI:15378"/>
        <dbReference type="ChEBI" id="CHEBI:57344"/>
        <dbReference type="ChEBI" id="CHEBI:57345"/>
        <dbReference type="ChEBI" id="CHEBI:57692"/>
        <dbReference type="ChEBI" id="CHEBI:58307"/>
        <dbReference type="EC" id="1.3.8.4"/>
    </reaction>
</comment>
<proteinExistence type="inferred from homology"/>
<keyword evidence="27" id="KW-1185">Reference proteome</keyword>
<feature type="binding site" evidence="20">
    <location>
        <position position="169"/>
    </location>
    <ligand>
        <name>substrate</name>
    </ligand>
</feature>
<evidence type="ECO:0000256" key="20">
    <source>
        <dbReference type="PIRSR" id="PIRSR634183-2"/>
    </source>
</evidence>
<dbReference type="GO" id="GO:0005739">
    <property type="term" value="C:mitochondrion"/>
    <property type="evidence" value="ECO:0007669"/>
    <property type="project" value="UniProtKB-SubCell"/>
</dbReference>
<feature type="binding site" evidence="20">
    <location>
        <begin position="402"/>
        <end position="403"/>
    </location>
    <ligand>
        <name>substrate</name>
    </ligand>
</feature>
<dbReference type="InterPro" id="IPR036250">
    <property type="entry name" value="AcylCo_DH-like_C"/>
</dbReference>
<evidence type="ECO:0000256" key="18">
    <source>
        <dbReference type="ARBA" id="ARBA00052875"/>
    </source>
</evidence>
<dbReference type="CDD" id="cd01156">
    <property type="entry name" value="IVD"/>
    <property type="match status" value="1"/>
</dbReference>
<comment type="caution">
    <text evidence="26">The sequence shown here is derived from an EMBL/GenBank/DDBJ whole genome shotgun (WGS) entry which is preliminary data.</text>
</comment>
<feature type="binding site" evidence="21">
    <location>
        <position position="318"/>
    </location>
    <ligand>
        <name>FAD</name>
        <dbReference type="ChEBI" id="CHEBI:57692"/>
    </ligand>
</feature>
<evidence type="ECO:0000256" key="7">
    <source>
        <dbReference type="ARBA" id="ARBA00018258"/>
    </source>
</evidence>
<dbReference type="SUPFAM" id="SSF56645">
    <property type="entry name" value="Acyl-CoA dehydrogenase NM domain-like"/>
    <property type="match status" value="1"/>
</dbReference>
<evidence type="ECO:0000256" key="12">
    <source>
        <dbReference type="ARBA" id="ARBA00023128"/>
    </source>
</evidence>
<comment type="catalytic activity">
    <reaction evidence="15">
        <text>butanoyl-CoA + oxidized [electron-transfer flavoprotein] + H(+) = (2E)-butenoyl-CoA + reduced [electron-transfer flavoprotein]</text>
        <dbReference type="Rhea" id="RHEA:24004"/>
        <dbReference type="Rhea" id="RHEA-COMP:10685"/>
        <dbReference type="Rhea" id="RHEA-COMP:10686"/>
        <dbReference type="ChEBI" id="CHEBI:15378"/>
        <dbReference type="ChEBI" id="CHEBI:57332"/>
        <dbReference type="ChEBI" id="CHEBI:57371"/>
        <dbReference type="ChEBI" id="CHEBI:57692"/>
        <dbReference type="ChEBI" id="CHEBI:58307"/>
        <dbReference type="EC" id="1.3.8.1"/>
    </reaction>
</comment>
<accession>A0A210Q7A8</accession>
<dbReference type="InterPro" id="IPR046373">
    <property type="entry name" value="Acyl-CoA_Oxase/DH_mid-dom_sf"/>
</dbReference>
<keyword evidence="12" id="KW-0496">Mitochondrion</keyword>
<dbReference type="EC" id="1.3.8.4" evidence="5"/>
<evidence type="ECO:0000256" key="11">
    <source>
        <dbReference type="ARBA" id="ARBA00023002"/>
    </source>
</evidence>
<feature type="domain" description="Acyl-CoA oxidase/dehydrogenase middle" evidence="24">
    <location>
        <begin position="159"/>
        <end position="256"/>
    </location>
</feature>
<dbReference type="GO" id="GO:0050660">
    <property type="term" value="F:flavin adenine dinucleotide binding"/>
    <property type="evidence" value="ECO:0007669"/>
    <property type="project" value="InterPro"/>
</dbReference>
<dbReference type="Pfam" id="PF02771">
    <property type="entry name" value="Acyl-CoA_dh_N"/>
    <property type="match status" value="1"/>
</dbReference>
<dbReference type="InterPro" id="IPR034183">
    <property type="entry name" value="IVD"/>
</dbReference>
<dbReference type="SUPFAM" id="SSF47203">
    <property type="entry name" value="Acyl-CoA dehydrogenase C-terminal domain-like"/>
    <property type="match status" value="1"/>
</dbReference>
<evidence type="ECO:0000256" key="13">
    <source>
        <dbReference type="ARBA" id="ARBA00031895"/>
    </source>
</evidence>
<dbReference type="FunFam" id="1.20.140.10:FF:000003">
    <property type="entry name" value="isovaleryl-CoA dehydrogenase, mitochondrial"/>
    <property type="match status" value="1"/>
</dbReference>
<dbReference type="Pfam" id="PF00441">
    <property type="entry name" value="Acyl-CoA_dh_1"/>
    <property type="match status" value="1"/>
</dbReference>
<feature type="domain" description="Acyl-CoA dehydrogenase/oxidase C-terminal" evidence="23">
    <location>
        <begin position="268"/>
        <end position="416"/>
    </location>
</feature>
<evidence type="ECO:0000256" key="2">
    <source>
        <dbReference type="ARBA" id="ARBA00004173"/>
    </source>
</evidence>
<dbReference type="Gene3D" id="2.40.110.10">
    <property type="entry name" value="Butyryl-CoA Dehydrogenase, subunit A, domain 2"/>
    <property type="match status" value="1"/>
</dbReference>
<evidence type="ECO:0000256" key="9">
    <source>
        <dbReference type="ARBA" id="ARBA00022827"/>
    </source>
</evidence>
<evidence type="ECO:0000256" key="8">
    <source>
        <dbReference type="ARBA" id="ARBA00022630"/>
    </source>
</evidence>
<dbReference type="InterPro" id="IPR037069">
    <property type="entry name" value="AcylCoA_DH/ox_N_sf"/>
</dbReference>
<keyword evidence="8 22" id="KW-0285">Flavoprotein</keyword>
<comment type="subcellular location">
    <subcellularLocation>
        <location evidence="2">Mitochondrion</location>
    </subcellularLocation>
</comment>
<evidence type="ECO:0000256" key="16">
    <source>
        <dbReference type="ARBA" id="ARBA00048345"/>
    </source>
</evidence>
<dbReference type="Gene3D" id="1.20.140.10">
    <property type="entry name" value="Butyryl-CoA Dehydrogenase, subunit A, domain 3"/>
    <property type="match status" value="1"/>
</dbReference>
<reference evidence="26 27" key="1">
    <citation type="journal article" date="2017" name="Nat. Ecol. Evol.">
        <title>Scallop genome provides insights into evolution of bilaterian karyotype and development.</title>
        <authorList>
            <person name="Wang S."/>
            <person name="Zhang J."/>
            <person name="Jiao W."/>
            <person name="Li J."/>
            <person name="Xun X."/>
            <person name="Sun Y."/>
            <person name="Guo X."/>
            <person name="Huan P."/>
            <person name="Dong B."/>
            <person name="Zhang L."/>
            <person name="Hu X."/>
            <person name="Sun X."/>
            <person name="Wang J."/>
            <person name="Zhao C."/>
            <person name="Wang Y."/>
            <person name="Wang D."/>
            <person name="Huang X."/>
            <person name="Wang R."/>
            <person name="Lv J."/>
            <person name="Li Y."/>
            <person name="Zhang Z."/>
            <person name="Liu B."/>
            <person name="Lu W."/>
            <person name="Hui Y."/>
            <person name="Liang J."/>
            <person name="Zhou Z."/>
            <person name="Hou R."/>
            <person name="Li X."/>
            <person name="Liu Y."/>
            <person name="Li H."/>
            <person name="Ning X."/>
            <person name="Lin Y."/>
            <person name="Zhao L."/>
            <person name="Xing Q."/>
            <person name="Dou J."/>
            <person name="Li Y."/>
            <person name="Mao J."/>
            <person name="Guo H."/>
            <person name="Dou H."/>
            <person name="Li T."/>
            <person name="Mu C."/>
            <person name="Jiang W."/>
            <person name="Fu Q."/>
            <person name="Fu X."/>
            <person name="Miao Y."/>
            <person name="Liu J."/>
            <person name="Yu Q."/>
            <person name="Li R."/>
            <person name="Liao H."/>
            <person name="Li X."/>
            <person name="Kong Y."/>
            <person name="Jiang Z."/>
            <person name="Chourrout D."/>
            <person name="Li R."/>
            <person name="Bao Z."/>
        </authorList>
    </citation>
    <scope>NUCLEOTIDE SEQUENCE [LARGE SCALE GENOMIC DNA]</scope>
    <source>
        <strain evidence="26 27">PY_sf001</strain>
    </source>
</reference>
<feature type="binding site" evidence="20">
    <location>
        <begin position="279"/>
        <end position="282"/>
    </location>
    <ligand>
        <name>substrate</name>
    </ligand>
</feature>
<dbReference type="InterPro" id="IPR009100">
    <property type="entry name" value="AcylCoA_DH/oxidase_NM_dom_sf"/>
</dbReference>
<dbReference type="FunFam" id="1.10.540.10:FF:000007">
    <property type="entry name" value="Isovaleryl-CoA dehydrogenase, mitochondrial"/>
    <property type="match status" value="1"/>
</dbReference>
<evidence type="ECO:0000256" key="15">
    <source>
        <dbReference type="ARBA" id="ARBA00047736"/>
    </source>
</evidence>
<evidence type="ECO:0000313" key="26">
    <source>
        <dbReference type="EMBL" id="OWF44627.1"/>
    </source>
</evidence>
<evidence type="ECO:0000259" key="25">
    <source>
        <dbReference type="Pfam" id="PF02771"/>
    </source>
</evidence>
<feature type="binding site" evidence="21">
    <location>
        <begin position="375"/>
        <end position="379"/>
    </location>
    <ligand>
        <name>FAD</name>
        <dbReference type="ChEBI" id="CHEBI:57692"/>
    </ligand>
</feature>
<evidence type="ECO:0000256" key="5">
    <source>
        <dbReference type="ARBA" id="ARBA00012044"/>
    </source>
</evidence>
<organism evidence="26 27">
    <name type="scientific">Mizuhopecten yessoensis</name>
    <name type="common">Japanese scallop</name>
    <name type="synonym">Patinopecten yessoensis</name>
    <dbReference type="NCBI Taxonomy" id="6573"/>
    <lineage>
        <taxon>Eukaryota</taxon>
        <taxon>Metazoa</taxon>
        <taxon>Spiralia</taxon>
        <taxon>Lophotrochozoa</taxon>
        <taxon>Mollusca</taxon>
        <taxon>Bivalvia</taxon>
        <taxon>Autobranchia</taxon>
        <taxon>Pteriomorphia</taxon>
        <taxon>Pectinida</taxon>
        <taxon>Pectinoidea</taxon>
        <taxon>Pectinidae</taxon>
        <taxon>Mizuhopecten</taxon>
    </lineage>
</organism>
<dbReference type="FunFam" id="2.40.110.10:FF:000004">
    <property type="entry name" value="Isovaleryl-CoA dehydrogenase, mitochondrial"/>
    <property type="match status" value="1"/>
</dbReference>
<dbReference type="InterPro" id="IPR006089">
    <property type="entry name" value="Acyl-CoA_DH_CS"/>
</dbReference>
<feature type="active site" description="Proton acceptor" evidence="19">
    <location>
        <position position="281"/>
    </location>
</feature>
<dbReference type="Proteomes" id="UP000242188">
    <property type="component" value="Unassembled WGS sequence"/>
</dbReference>
<evidence type="ECO:0000256" key="6">
    <source>
        <dbReference type="ARBA" id="ARBA00012046"/>
    </source>
</evidence>
<feature type="binding site" evidence="21">
    <location>
        <position position="307"/>
    </location>
    <ligand>
        <name>FAD</name>
        <dbReference type="ChEBI" id="CHEBI:57692"/>
    </ligand>
</feature>
<feature type="binding site" evidence="20">
    <location>
        <position position="272"/>
    </location>
    <ligand>
        <name>substrate</name>
    </ligand>
</feature>
<dbReference type="GO" id="GO:0006552">
    <property type="term" value="P:L-leucine catabolic process"/>
    <property type="evidence" value="ECO:0007669"/>
    <property type="project" value="UniProtKB-UniPathway"/>
</dbReference>
<evidence type="ECO:0000256" key="19">
    <source>
        <dbReference type="PIRSR" id="PIRSR634183-1"/>
    </source>
</evidence>
<dbReference type="PANTHER" id="PTHR43884">
    <property type="entry name" value="ACYL-COA DEHYDROGENASE"/>
    <property type="match status" value="1"/>
</dbReference>
<evidence type="ECO:0000256" key="1">
    <source>
        <dbReference type="ARBA" id="ARBA00001974"/>
    </source>
</evidence>
<evidence type="ECO:0000256" key="17">
    <source>
        <dbReference type="ARBA" id="ARBA00048375"/>
    </source>
</evidence>
<dbReference type="InterPro" id="IPR009075">
    <property type="entry name" value="AcylCo_DH/oxidase_C"/>
</dbReference>
<sequence>MALRRYGCLCARSVLRTNHTRLTPKRPCSYYPINDNLFGLNSEEKQLRESVFQFCQKELAPKAAEIDKLNEFKDIKNFWLECGKLGLLGITAPAQYGGSEMSYMDHVLVMEEMSRASAAIALSYGAHSNLCVNQLVRNGTEEQKQKYLPQLITGEKVGALAMSEPGSGSDVVSMKLKAEKDGDHYVLNGNKFWITNGPDADVLVVYAKTDLKTEKPQHGITAFLIEKGMPGFSTGLKLDKLGMRGSNTSELIFEDCRVPAGNILAEKNRGVYVLMSGLDIERLVLAAGPLGIMQACCDVAFDYAHQRKQFGQKIGEFQMIQAKLADMYTTLNASRSYTYNVARALDRGERHPSDCAAVILYTAEAATKMALEAIQILGGNGYINDYPTGRLLRDAKLYEIGAGTSEVRRLVIARAINAHYNS</sequence>
<gene>
    <name evidence="26" type="ORF">KP79_PYT05480</name>
</gene>
<dbReference type="EC" id="1.3.8.1" evidence="6"/>
<comment type="catalytic activity">
    <reaction evidence="16">
        <text>pentanoyl-CoA + oxidized [electron-transfer flavoprotein] + H(+) = (2E)-pentenoyl-CoA + reduced [electron-transfer flavoprotein]</text>
        <dbReference type="Rhea" id="RHEA:43456"/>
        <dbReference type="Rhea" id="RHEA-COMP:10685"/>
        <dbReference type="Rhea" id="RHEA-COMP:10686"/>
        <dbReference type="ChEBI" id="CHEBI:15378"/>
        <dbReference type="ChEBI" id="CHEBI:57389"/>
        <dbReference type="ChEBI" id="CHEBI:57692"/>
        <dbReference type="ChEBI" id="CHEBI:58307"/>
        <dbReference type="ChEBI" id="CHEBI:86160"/>
    </reaction>
</comment>
<comment type="similarity">
    <text evidence="4 22">Belongs to the acyl-CoA dehydrogenase family.</text>
</comment>
<dbReference type="PANTHER" id="PTHR43884:SF12">
    <property type="entry name" value="ISOVALERYL-COA DEHYDROGENASE, MITOCHONDRIAL-RELATED"/>
    <property type="match status" value="1"/>
</dbReference>
<evidence type="ECO:0000256" key="3">
    <source>
        <dbReference type="ARBA" id="ARBA00004898"/>
    </source>
</evidence>
<dbReference type="PROSITE" id="PS00073">
    <property type="entry name" value="ACYL_COA_DH_2"/>
    <property type="match status" value="1"/>
</dbReference>
<comment type="function">
    <text evidence="14">Catalyzes the conversion of isovaleryl-CoA/3-methylbutanoyl-CoA to 3-methylbut-2-enoyl-CoA as an intermediate step in the leucine (Leu) catabolic pathway. To a lesser extent, is also able to catalyze the oxidation of other saturated short-chain acyl-CoA thioesters as pentanoyl-CoA, hexenoyl-CoA and butenoyl-CoA.</text>
</comment>
<dbReference type="Pfam" id="PF02770">
    <property type="entry name" value="Acyl-CoA_dh_M"/>
    <property type="match status" value="1"/>
</dbReference>
<dbReference type="OrthoDB" id="9988775at2759"/>
<dbReference type="PROSITE" id="PS00072">
    <property type="entry name" value="ACYL_COA_DH_1"/>
    <property type="match status" value="1"/>
</dbReference>
<evidence type="ECO:0000256" key="22">
    <source>
        <dbReference type="RuleBase" id="RU362125"/>
    </source>
</evidence>
<evidence type="ECO:0000259" key="23">
    <source>
        <dbReference type="Pfam" id="PF00441"/>
    </source>
</evidence>
<feature type="binding site" evidence="21">
    <location>
        <begin position="160"/>
        <end position="169"/>
    </location>
    <ligand>
        <name>FAD</name>
        <dbReference type="ChEBI" id="CHEBI:57692"/>
    </ligand>
</feature>
<keyword evidence="9 21" id="KW-0274">FAD</keyword>
<comment type="pathway">
    <text evidence="3">Amino-acid degradation; L-leucine degradation; (S)-3-hydroxy-3-methylglutaryl-CoA from 3-isovaleryl-CoA: step 1/3.</text>
</comment>
<keyword evidence="11 22" id="KW-0560">Oxidoreductase</keyword>
<comment type="catalytic activity">
    <reaction evidence="17">
        <text>hexanoyl-CoA + oxidized [electron-transfer flavoprotein] + H(+) = (2E)-hexenoyl-CoA + reduced [electron-transfer flavoprotein]</text>
        <dbReference type="Rhea" id="RHEA:43464"/>
        <dbReference type="Rhea" id="RHEA-COMP:10685"/>
        <dbReference type="Rhea" id="RHEA-COMP:10686"/>
        <dbReference type="ChEBI" id="CHEBI:15378"/>
        <dbReference type="ChEBI" id="CHEBI:57692"/>
        <dbReference type="ChEBI" id="CHEBI:58307"/>
        <dbReference type="ChEBI" id="CHEBI:62077"/>
        <dbReference type="ChEBI" id="CHEBI:62620"/>
    </reaction>
</comment>
<protein>
    <recommendedName>
        <fullName evidence="7">Isovaleryl-CoA dehydrogenase, mitochondrial</fullName>
        <ecNumber evidence="6">1.3.8.1</ecNumber>
        <ecNumber evidence="5">1.3.8.4</ecNumber>
    </recommendedName>
    <alternativeName>
        <fullName evidence="13">Butyryl-CoA dehydrogenase</fullName>
    </alternativeName>
</protein>
<feature type="binding site" evidence="21">
    <location>
        <begin position="404"/>
        <end position="406"/>
    </location>
    <ligand>
        <name>FAD</name>
        <dbReference type="ChEBI" id="CHEBI:57692"/>
    </ligand>
</feature>
<dbReference type="Gene3D" id="1.10.540.10">
    <property type="entry name" value="Acyl-CoA dehydrogenase/oxidase, N-terminal domain"/>
    <property type="match status" value="1"/>
</dbReference>
<evidence type="ECO:0000256" key="4">
    <source>
        <dbReference type="ARBA" id="ARBA00009347"/>
    </source>
</evidence>
<dbReference type="STRING" id="6573.A0A210Q7A8"/>